<feature type="domain" description="ABC transporter" evidence="10">
    <location>
        <begin position="355"/>
        <end position="596"/>
    </location>
</feature>
<sequence>MTGINRTPVRMPARPTVRNTLWRLLPYYHPYRLQVAVGLGAVVVAAALATLVPSFLQRGIDAIRDGNHLSEVITLGLVMLLTAVFSGSLRFVMRLLLNGLSRRIETDLRRDIYAHLTTLDPAWFARWRTGDLMARLTNDLSAVRMAAGPAVMYFANTVAGGLFALVMMLRISPLLTGAALLPMLGLPLLMLRLGKRVHDRFEAVQSLFSHLSTRAQENLSGVRVVRAYRQEASEIARFGTLGDGYLTANVRLAKLNGLMNPGFGLLAGLGGAVTIGVGGQLLIDGRITVGGFVAFGIYLAMLTWPLIALGWTTNLFQRGAASMTRVLELLDATPESVREASNVSASLTVGRGHAIEFREVWFHYPTATGHESTPRWVLRNINVSIPAGGTLAVVGATGSGKSALMDLLPRLFDAQRGQVLIDGVDVRDLPLATLRSVIGYVPQEALLFSETVGENIAYGRPDASREQLDAASEIAQLRETIEGLPEGYDTRLGERGINLSGGQKQRTALARALARHPGIVLLDDALSAVDTHTEAAILHGLRGALRGRTAIITSHRVSAVREADHIVVLHEGEIVEQGTHETLLELGGRYADLWQRQQLLDAIEAA</sequence>
<comment type="subcellular location">
    <subcellularLocation>
        <location evidence="1">Cell membrane</location>
        <topology evidence="1">Multi-pass membrane protein</topology>
    </subcellularLocation>
</comment>
<evidence type="ECO:0000259" key="11">
    <source>
        <dbReference type="PROSITE" id="PS50929"/>
    </source>
</evidence>
<dbReference type="InterPro" id="IPR036640">
    <property type="entry name" value="ABC1_TM_sf"/>
</dbReference>
<dbReference type="GO" id="GO:0005524">
    <property type="term" value="F:ATP binding"/>
    <property type="evidence" value="ECO:0007669"/>
    <property type="project" value="UniProtKB-KW"/>
</dbReference>
<dbReference type="InterPro" id="IPR003593">
    <property type="entry name" value="AAA+_ATPase"/>
</dbReference>
<evidence type="ECO:0000256" key="1">
    <source>
        <dbReference type="ARBA" id="ARBA00004651"/>
    </source>
</evidence>
<keyword evidence="4 9" id="KW-0812">Transmembrane</keyword>
<dbReference type="SUPFAM" id="SSF90123">
    <property type="entry name" value="ABC transporter transmembrane region"/>
    <property type="match status" value="1"/>
</dbReference>
<dbReference type="CDD" id="cd18541">
    <property type="entry name" value="ABC_6TM_TmrB_like"/>
    <property type="match status" value="1"/>
</dbReference>
<dbReference type="PANTHER" id="PTHR43394">
    <property type="entry name" value="ATP-DEPENDENT PERMEASE MDL1, MITOCHONDRIAL"/>
    <property type="match status" value="1"/>
</dbReference>
<reference evidence="12 13" key="1">
    <citation type="journal article" date="2018" name="Nat. Biotechnol.">
        <title>A standardized bacterial taxonomy based on genome phylogeny substantially revises the tree of life.</title>
        <authorList>
            <person name="Parks D.H."/>
            <person name="Chuvochina M."/>
            <person name="Waite D.W."/>
            <person name="Rinke C."/>
            <person name="Skarshewski A."/>
            <person name="Chaumeil P.A."/>
            <person name="Hugenholtz P."/>
        </authorList>
    </citation>
    <scope>NUCLEOTIDE SEQUENCE [LARGE SCALE GENOMIC DNA]</scope>
    <source>
        <strain evidence="12">UBA8844</strain>
    </source>
</reference>
<keyword evidence="7 9" id="KW-1133">Transmembrane helix</keyword>
<dbReference type="SUPFAM" id="SSF52540">
    <property type="entry name" value="P-loop containing nucleoside triphosphate hydrolases"/>
    <property type="match status" value="1"/>
</dbReference>
<dbReference type="PROSITE" id="PS50929">
    <property type="entry name" value="ABC_TM1F"/>
    <property type="match status" value="1"/>
</dbReference>
<feature type="transmembrane region" description="Helical" evidence="9">
    <location>
        <begin position="263"/>
        <end position="283"/>
    </location>
</feature>
<dbReference type="InterPro" id="IPR011527">
    <property type="entry name" value="ABC1_TM_dom"/>
</dbReference>
<evidence type="ECO:0000256" key="7">
    <source>
        <dbReference type="ARBA" id="ARBA00022989"/>
    </source>
</evidence>
<dbReference type="Proteomes" id="UP000264071">
    <property type="component" value="Unassembled WGS sequence"/>
</dbReference>
<evidence type="ECO:0000256" key="5">
    <source>
        <dbReference type="ARBA" id="ARBA00022741"/>
    </source>
</evidence>
<dbReference type="EMBL" id="DPIY01000006">
    <property type="protein sequence ID" value="HCT56749.1"/>
    <property type="molecule type" value="Genomic_DNA"/>
</dbReference>
<feature type="transmembrane region" description="Helical" evidence="9">
    <location>
        <begin position="33"/>
        <end position="52"/>
    </location>
</feature>
<keyword evidence="8 9" id="KW-0472">Membrane</keyword>
<proteinExistence type="predicted"/>
<feature type="transmembrane region" description="Helical" evidence="9">
    <location>
        <begin position="289"/>
        <end position="311"/>
    </location>
</feature>
<dbReference type="Gene3D" id="1.20.1560.10">
    <property type="entry name" value="ABC transporter type 1, transmembrane domain"/>
    <property type="match status" value="1"/>
</dbReference>
<evidence type="ECO:0000313" key="12">
    <source>
        <dbReference type="EMBL" id="HCT56749.1"/>
    </source>
</evidence>
<keyword evidence="2" id="KW-0813">Transport</keyword>
<accession>A0A3D4V6H5</accession>
<dbReference type="InterPro" id="IPR039421">
    <property type="entry name" value="Type_1_exporter"/>
</dbReference>
<feature type="domain" description="ABC transmembrane type-1" evidence="11">
    <location>
        <begin position="36"/>
        <end position="318"/>
    </location>
</feature>
<evidence type="ECO:0000256" key="9">
    <source>
        <dbReference type="SAM" id="Phobius"/>
    </source>
</evidence>
<keyword evidence="3" id="KW-1003">Cell membrane</keyword>
<dbReference type="InterPro" id="IPR003439">
    <property type="entry name" value="ABC_transporter-like_ATP-bd"/>
</dbReference>
<evidence type="ECO:0000256" key="8">
    <source>
        <dbReference type="ARBA" id="ARBA00023136"/>
    </source>
</evidence>
<dbReference type="PROSITE" id="PS50893">
    <property type="entry name" value="ABC_TRANSPORTER_2"/>
    <property type="match status" value="1"/>
</dbReference>
<dbReference type="FunFam" id="3.40.50.300:FF:000221">
    <property type="entry name" value="Multidrug ABC transporter ATP-binding protein"/>
    <property type="match status" value="1"/>
</dbReference>
<evidence type="ECO:0000256" key="4">
    <source>
        <dbReference type="ARBA" id="ARBA00022692"/>
    </source>
</evidence>
<dbReference type="InterPro" id="IPR027417">
    <property type="entry name" value="P-loop_NTPase"/>
</dbReference>
<evidence type="ECO:0000259" key="10">
    <source>
        <dbReference type="PROSITE" id="PS50893"/>
    </source>
</evidence>
<dbReference type="GO" id="GO:0016887">
    <property type="term" value="F:ATP hydrolysis activity"/>
    <property type="evidence" value="ECO:0007669"/>
    <property type="project" value="InterPro"/>
</dbReference>
<protein>
    <submittedName>
        <fullName evidence="12">ABC transporter ATP-binding protein</fullName>
    </submittedName>
</protein>
<keyword evidence="6 12" id="KW-0067">ATP-binding</keyword>
<evidence type="ECO:0000313" key="13">
    <source>
        <dbReference type="Proteomes" id="UP000264071"/>
    </source>
</evidence>
<dbReference type="Pfam" id="PF00664">
    <property type="entry name" value="ABC_membrane"/>
    <property type="match status" value="1"/>
</dbReference>
<dbReference type="GO" id="GO:0015421">
    <property type="term" value="F:ABC-type oligopeptide transporter activity"/>
    <property type="evidence" value="ECO:0007669"/>
    <property type="project" value="TreeGrafter"/>
</dbReference>
<name>A0A3D4V6H5_9BACT</name>
<comment type="caution">
    <text evidence="12">The sequence shown here is derived from an EMBL/GenBank/DDBJ whole genome shotgun (WGS) entry which is preliminary data.</text>
</comment>
<evidence type="ECO:0000256" key="3">
    <source>
        <dbReference type="ARBA" id="ARBA00022475"/>
    </source>
</evidence>
<dbReference type="PANTHER" id="PTHR43394:SF1">
    <property type="entry name" value="ATP-BINDING CASSETTE SUB-FAMILY B MEMBER 10, MITOCHONDRIAL"/>
    <property type="match status" value="1"/>
</dbReference>
<evidence type="ECO:0000256" key="6">
    <source>
        <dbReference type="ARBA" id="ARBA00022840"/>
    </source>
</evidence>
<evidence type="ECO:0000256" key="2">
    <source>
        <dbReference type="ARBA" id="ARBA00022448"/>
    </source>
</evidence>
<dbReference type="SMART" id="SM00382">
    <property type="entry name" value="AAA"/>
    <property type="match status" value="1"/>
</dbReference>
<gene>
    <name evidence="12" type="ORF">DGD08_05995</name>
</gene>
<organism evidence="12 13">
    <name type="scientific">Gemmatimonas aurantiaca</name>
    <dbReference type="NCBI Taxonomy" id="173480"/>
    <lineage>
        <taxon>Bacteria</taxon>
        <taxon>Pseudomonadati</taxon>
        <taxon>Gemmatimonadota</taxon>
        <taxon>Gemmatimonadia</taxon>
        <taxon>Gemmatimonadales</taxon>
        <taxon>Gemmatimonadaceae</taxon>
        <taxon>Gemmatimonas</taxon>
    </lineage>
</organism>
<dbReference type="Pfam" id="PF00005">
    <property type="entry name" value="ABC_tran"/>
    <property type="match status" value="1"/>
</dbReference>
<feature type="transmembrane region" description="Helical" evidence="9">
    <location>
        <begin position="174"/>
        <end position="191"/>
    </location>
</feature>
<feature type="transmembrane region" description="Helical" evidence="9">
    <location>
        <begin position="150"/>
        <end position="168"/>
    </location>
</feature>
<feature type="transmembrane region" description="Helical" evidence="9">
    <location>
        <begin position="72"/>
        <end position="93"/>
    </location>
</feature>
<dbReference type="GO" id="GO:0005886">
    <property type="term" value="C:plasma membrane"/>
    <property type="evidence" value="ECO:0007669"/>
    <property type="project" value="UniProtKB-SubCell"/>
</dbReference>
<keyword evidence="5" id="KW-0547">Nucleotide-binding</keyword>
<dbReference type="Gene3D" id="3.40.50.300">
    <property type="entry name" value="P-loop containing nucleotide triphosphate hydrolases"/>
    <property type="match status" value="1"/>
</dbReference>
<dbReference type="AlphaFoldDB" id="A0A3D4V6H5"/>